<feature type="transmembrane region" description="Helical" evidence="1">
    <location>
        <begin position="72"/>
        <end position="91"/>
    </location>
</feature>
<organism evidence="2 3">
    <name type="scientific">Chitinophaga oryziterrae</name>
    <dbReference type="NCBI Taxonomy" id="1031224"/>
    <lineage>
        <taxon>Bacteria</taxon>
        <taxon>Pseudomonadati</taxon>
        <taxon>Bacteroidota</taxon>
        <taxon>Chitinophagia</taxon>
        <taxon>Chitinophagales</taxon>
        <taxon>Chitinophagaceae</taxon>
        <taxon>Chitinophaga</taxon>
    </lineage>
</organism>
<dbReference type="RefSeq" id="WP_157302601.1">
    <property type="nucleotide sequence ID" value="NZ_BAAAZB010000001.1"/>
</dbReference>
<evidence type="ECO:0000256" key="1">
    <source>
        <dbReference type="SAM" id="Phobius"/>
    </source>
</evidence>
<keyword evidence="1" id="KW-0812">Transmembrane</keyword>
<accession>A0A6N8JHE6</accession>
<sequence length="171" mass="19249">MSNPGIKWGLIAGAVAILVNIIVWQLSHELFFSFVLGMILLAVFVIFSVFAGLQQKRALGGFIDFKQALKPVFLTFVIGGLMAVICTYVFYNFVDPTIPDQAKQHAVATADRTLHWAHMPEDDIDKQLDEIRKQDYHMPATGIILTYFSLVIRYFVLAAIVSVCIRKKRTV</sequence>
<evidence type="ECO:0000313" key="2">
    <source>
        <dbReference type="EMBL" id="MVT43779.1"/>
    </source>
</evidence>
<keyword evidence="1" id="KW-1133">Transmembrane helix</keyword>
<proteinExistence type="predicted"/>
<gene>
    <name evidence="2" type="ORF">GO495_24510</name>
</gene>
<name>A0A6N8JHE6_9BACT</name>
<dbReference type="Pfam" id="PF13858">
    <property type="entry name" value="DUF4199"/>
    <property type="match status" value="1"/>
</dbReference>
<dbReference type="EMBL" id="WRXO01000009">
    <property type="protein sequence ID" value="MVT43779.1"/>
    <property type="molecule type" value="Genomic_DNA"/>
</dbReference>
<comment type="caution">
    <text evidence="2">The sequence shown here is derived from an EMBL/GenBank/DDBJ whole genome shotgun (WGS) entry which is preliminary data.</text>
</comment>
<evidence type="ECO:0000313" key="3">
    <source>
        <dbReference type="Proteomes" id="UP000468388"/>
    </source>
</evidence>
<reference evidence="2 3" key="1">
    <citation type="submission" date="2019-12" db="EMBL/GenBank/DDBJ databases">
        <title>The draft genomic sequence of strain Chitinophaga oryziterrae JCM 16595.</title>
        <authorList>
            <person name="Zhang X."/>
        </authorList>
    </citation>
    <scope>NUCLEOTIDE SEQUENCE [LARGE SCALE GENOMIC DNA]</scope>
    <source>
        <strain evidence="2 3">JCM 16595</strain>
    </source>
</reference>
<keyword evidence="1" id="KW-0472">Membrane</keyword>
<feature type="transmembrane region" description="Helical" evidence="1">
    <location>
        <begin position="144"/>
        <end position="165"/>
    </location>
</feature>
<dbReference type="OrthoDB" id="660361at2"/>
<dbReference type="InterPro" id="IPR025250">
    <property type="entry name" value="DUF4199"/>
</dbReference>
<protein>
    <submittedName>
        <fullName evidence="2">DUF4199 family protein</fullName>
    </submittedName>
</protein>
<feature type="transmembrane region" description="Helical" evidence="1">
    <location>
        <begin position="7"/>
        <end position="24"/>
    </location>
</feature>
<feature type="transmembrane region" description="Helical" evidence="1">
    <location>
        <begin position="30"/>
        <end position="51"/>
    </location>
</feature>
<dbReference type="AlphaFoldDB" id="A0A6N8JHE6"/>
<keyword evidence="3" id="KW-1185">Reference proteome</keyword>
<dbReference type="Proteomes" id="UP000468388">
    <property type="component" value="Unassembled WGS sequence"/>
</dbReference>